<feature type="region of interest" description="Disordered" evidence="1">
    <location>
        <begin position="101"/>
        <end position="174"/>
    </location>
</feature>
<dbReference type="RefSeq" id="WP_262687254.1">
    <property type="nucleotide sequence ID" value="NZ_JAOQIO010000103.1"/>
</dbReference>
<dbReference type="Proteomes" id="UP001652445">
    <property type="component" value="Unassembled WGS sequence"/>
</dbReference>
<feature type="chain" id="PRO_5047333077" evidence="2">
    <location>
        <begin position="27"/>
        <end position="332"/>
    </location>
</feature>
<reference evidence="3 4" key="1">
    <citation type="submission" date="2022-09" db="EMBL/GenBank/DDBJ databases">
        <authorList>
            <person name="Han X.L."/>
            <person name="Wang Q."/>
            <person name="Lu T."/>
        </authorList>
    </citation>
    <scope>NUCLEOTIDE SEQUENCE [LARGE SCALE GENOMIC DNA]</scope>
    <source>
        <strain evidence="3 4">WQ 127069</strain>
    </source>
</reference>
<keyword evidence="4" id="KW-1185">Reference proteome</keyword>
<protein>
    <submittedName>
        <fullName evidence="3">Uncharacterized protein</fullName>
    </submittedName>
</protein>
<dbReference type="EMBL" id="JAOQIO010000103">
    <property type="protein sequence ID" value="MCU6796434.1"/>
    <property type="molecule type" value="Genomic_DNA"/>
</dbReference>
<feature type="compositionally biased region" description="Basic and acidic residues" evidence="1">
    <location>
        <begin position="130"/>
        <end position="143"/>
    </location>
</feature>
<feature type="region of interest" description="Disordered" evidence="1">
    <location>
        <begin position="30"/>
        <end position="50"/>
    </location>
</feature>
<keyword evidence="2" id="KW-0732">Signal</keyword>
<gene>
    <name evidence="3" type="ORF">OB236_30350</name>
</gene>
<sequence>MKKSMISIGLISSLALTIFCGAVVVAKDNADNASTPPPPPPSAHHQEGASPANNEALEAYQQQLAGQSEAILKTAADLAINTEGLELKDIVKAIGDKDRDKVHELGLTPPPRPKGKGHASNKPNNTPAEPGKEKPAPRPERGEAPGTQGPADPAGGNKPAPVVDGSNPEQTANSVVISGGFSTDPQDKGRPVVLIAAALGVPTEVFREAFSGVTPAGLDRGPTDDEAQRNKAALLKVLAPYGITNERLDEVSNYYRYNGRNGGTWPKTQATATVNVTDGVVTGVTITNPGSGYSSNPTITVMGPNGKITATATLSYTKDFTTNGSISAITIQ</sequence>
<proteinExistence type="predicted"/>
<name>A0ABT2URW2_9BACL</name>
<accession>A0ABT2URW2</accession>
<comment type="caution">
    <text evidence="3">The sequence shown here is derived from an EMBL/GenBank/DDBJ whole genome shotgun (WGS) entry which is preliminary data.</text>
</comment>
<feature type="signal peptide" evidence="2">
    <location>
        <begin position="1"/>
        <end position="26"/>
    </location>
</feature>
<evidence type="ECO:0000256" key="1">
    <source>
        <dbReference type="SAM" id="MobiDB-lite"/>
    </source>
</evidence>
<organism evidence="3 4">
    <name type="scientific">Paenibacillus baimaensis</name>
    <dbReference type="NCBI Taxonomy" id="2982185"/>
    <lineage>
        <taxon>Bacteria</taxon>
        <taxon>Bacillati</taxon>
        <taxon>Bacillota</taxon>
        <taxon>Bacilli</taxon>
        <taxon>Bacillales</taxon>
        <taxon>Paenibacillaceae</taxon>
        <taxon>Paenibacillus</taxon>
    </lineage>
</organism>
<evidence type="ECO:0000256" key="2">
    <source>
        <dbReference type="SAM" id="SignalP"/>
    </source>
</evidence>
<evidence type="ECO:0000313" key="3">
    <source>
        <dbReference type="EMBL" id="MCU6796434.1"/>
    </source>
</evidence>
<evidence type="ECO:0000313" key="4">
    <source>
        <dbReference type="Proteomes" id="UP001652445"/>
    </source>
</evidence>